<feature type="non-terminal residue" evidence="1">
    <location>
        <position position="56"/>
    </location>
</feature>
<sequence>MMGPTSRQSRGACSCFRSDVDQFEYEPAVQFWSQEDNLELSILAWICCPILEPCWV</sequence>
<proteinExistence type="predicted"/>
<dbReference type="EMBL" id="CAJNOV010005275">
    <property type="protein sequence ID" value="CAF1203635.1"/>
    <property type="molecule type" value="Genomic_DNA"/>
</dbReference>
<name>A0A814WG87_9BILA</name>
<reference evidence="1" key="1">
    <citation type="submission" date="2021-02" db="EMBL/GenBank/DDBJ databases">
        <authorList>
            <person name="Nowell W R."/>
        </authorList>
    </citation>
    <scope>NUCLEOTIDE SEQUENCE</scope>
</reference>
<dbReference type="Proteomes" id="UP000681967">
    <property type="component" value="Unassembled WGS sequence"/>
</dbReference>
<dbReference type="EMBL" id="CAJOBH010225491">
    <property type="protein sequence ID" value="CAF5048324.1"/>
    <property type="molecule type" value="Genomic_DNA"/>
</dbReference>
<evidence type="ECO:0000313" key="2">
    <source>
        <dbReference type="EMBL" id="CAF5048324.1"/>
    </source>
</evidence>
<dbReference type="AlphaFoldDB" id="A0A814WG87"/>
<accession>A0A814WG87</accession>
<organism evidence="1 3">
    <name type="scientific">Rotaria magnacalcarata</name>
    <dbReference type="NCBI Taxonomy" id="392030"/>
    <lineage>
        <taxon>Eukaryota</taxon>
        <taxon>Metazoa</taxon>
        <taxon>Spiralia</taxon>
        <taxon>Gnathifera</taxon>
        <taxon>Rotifera</taxon>
        <taxon>Eurotatoria</taxon>
        <taxon>Bdelloidea</taxon>
        <taxon>Philodinida</taxon>
        <taxon>Philodinidae</taxon>
        <taxon>Rotaria</taxon>
    </lineage>
</organism>
<comment type="caution">
    <text evidence="1">The sequence shown here is derived from an EMBL/GenBank/DDBJ whole genome shotgun (WGS) entry which is preliminary data.</text>
</comment>
<evidence type="ECO:0000313" key="1">
    <source>
        <dbReference type="EMBL" id="CAF1203635.1"/>
    </source>
</evidence>
<gene>
    <name evidence="2" type="ORF">BYL167_LOCUS57759</name>
    <name evidence="1" type="ORF">CJN711_LOCUS12150</name>
</gene>
<dbReference type="Proteomes" id="UP000663855">
    <property type="component" value="Unassembled WGS sequence"/>
</dbReference>
<protein>
    <submittedName>
        <fullName evidence="1">Uncharacterized protein</fullName>
    </submittedName>
</protein>
<evidence type="ECO:0000313" key="3">
    <source>
        <dbReference type="Proteomes" id="UP000663855"/>
    </source>
</evidence>